<dbReference type="RefSeq" id="WP_156851549.1">
    <property type="nucleotide sequence ID" value="NZ_CADDYE010000002.1"/>
</dbReference>
<proteinExistence type="predicted"/>
<protein>
    <submittedName>
        <fullName evidence="1">Uncharacterized protein</fullName>
    </submittedName>
</protein>
<evidence type="ECO:0000313" key="2">
    <source>
        <dbReference type="Proteomes" id="UP001056980"/>
    </source>
</evidence>
<gene>
    <name evidence="1" type="ORF">LAJ60_03890</name>
</gene>
<sequence length="93" mass="10348">MTRISNKELSDTLVGLYDDYQCGLEIGEQLKLCVDWALSLELELSVHRLGEAEGVLEGQVVEALSRCKVSYSKRDERIDETGTVIHMDFGGGK</sequence>
<dbReference type="AlphaFoldDB" id="A0A9Q9DNB8"/>
<dbReference type="Proteomes" id="UP001056980">
    <property type="component" value="Chromosome"/>
</dbReference>
<dbReference type="EMBL" id="CP083444">
    <property type="protein sequence ID" value="USP03566.1"/>
    <property type="molecule type" value="Genomic_DNA"/>
</dbReference>
<dbReference type="KEGG" id="btay:LAJ60_03890"/>
<accession>A0A9Q9DNB8</accession>
<evidence type="ECO:0000313" key="1">
    <source>
        <dbReference type="EMBL" id="USP03566.1"/>
    </source>
</evidence>
<reference evidence="1" key="1">
    <citation type="journal article" date="2022" name="Proc. Natl. Acad. Sci. U.S.A.">
        <title>Identification of the Bartonella autotransporter CFA as a protective antigen and hypervariable target of neutralizing antibodies in mice.</title>
        <authorList>
            <person name="Siewert L.K."/>
            <person name="Korotaev A."/>
            <person name="Sedzicki J."/>
            <person name="Fromm K."/>
            <person name="Pinschewer D.D."/>
            <person name="Dehio C."/>
        </authorList>
    </citation>
    <scope>NUCLEOTIDE SEQUENCE</scope>
    <source>
        <strain evidence="1">IBS296</strain>
    </source>
</reference>
<name>A0A9Q9DNB8_BARTA</name>
<organism evidence="1 2">
    <name type="scientific">Bartonella taylorii</name>
    <dbReference type="NCBI Taxonomy" id="33046"/>
    <lineage>
        <taxon>Bacteria</taxon>
        <taxon>Pseudomonadati</taxon>
        <taxon>Pseudomonadota</taxon>
        <taxon>Alphaproteobacteria</taxon>
        <taxon>Hyphomicrobiales</taxon>
        <taxon>Bartonellaceae</taxon>
        <taxon>Bartonella</taxon>
    </lineage>
</organism>